<accession>A0A6P4FMK8</accession>
<dbReference type="EnsemblMetazoa" id="XM_017133229.2">
    <property type="protein sequence ID" value="XP_016988718.1"/>
    <property type="gene ID" value="LOC108051217"/>
</dbReference>
<organism evidence="4">
    <name type="scientific">Drosophila rhopaloa</name>
    <name type="common">Fruit fly</name>
    <dbReference type="NCBI Taxonomy" id="1041015"/>
    <lineage>
        <taxon>Eukaryota</taxon>
        <taxon>Metazoa</taxon>
        <taxon>Ecdysozoa</taxon>
        <taxon>Arthropoda</taxon>
        <taxon>Hexapoda</taxon>
        <taxon>Insecta</taxon>
        <taxon>Pterygota</taxon>
        <taxon>Neoptera</taxon>
        <taxon>Endopterygota</taxon>
        <taxon>Diptera</taxon>
        <taxon>Brachycera</taxon>
        <taxon>Muscomorpha</taxon>
        <taxon>Ephydroidea</taxon>
        <taxon>Drosophilidae</taxon>
        <taxon>Drosophila</taxon>
        <taxon>Sophophora</taxon>
    </lineage>
</organism>
<dbReference type="AlphaFoldDB" id="A0A6P4FMK8"/>
<evidence type="ECO:0000313" key="3">
    <source>
        <dbReference type="Proteomes" id="UP001652680"/>
    </source>
</evidence>
<evidence type="ECO:0000313" key="2">
    <source>
        <dbReference type="EnsemblMetazoa" id="XP_016988718.1"/>
    </source>
</evidence>
<sequence>MSLTKAIFLLSLFAVFLTPRETEAQATIKDEWSKLSKCTQVAIETFSNLANKVVPTVYELMKCSRFVSLDPPIGKRRKVTWYLKVVYEFFKRIVFDEPKCLHDLLNKIAKEIKPYAEQIGGLGCLDDDDFII</sequence>
<dbReference type="Pfam" id="PF06313">
    <property type="entry name" value="ACP53EA"/>
    <property type="match status" value="1"/>
</dbReference>
<feature type="signal peptide" evidence="1">
    <location>
        <begin position="1"/>
        <end position="24"/>
    </location>
</feature>
<dbReference type="RefSeq" id="XP_016988718.1">
    <property type="nucleotide sequence ID" value="XM_017133229.1"/>
</dbReference>
<evidence type="ECO:0000313" key="4">
    <source>
        <dbReference type="RefSeq" id="XP_016988718.1"/>
    </source>
</evidence>
<keyword evidence="1" id="KW-0732">Signal</keyword>
<reference evidence="4" key="2">
    <citation type="submission" date="2025-04" db="UniProtKB">
        <authorList>
            <consortium name="RefSeq"/>
        </authorList>
    </citation>
    <scope>IDENTIFICATION</scope>
</reference>
<reference evidence="3" key="1">
    <citation type="journal article" date="2021" name="Elife">
        <title>Highly contiguous assemblies of 101 drosophilid genomes.</title>
        <authorList>
            <person name="Kim B.Y."/>
            <person name="Wang J.R."/>
            <person name="Miller D.E."/>
            <person name="Barmina O."/>
            <person name="Delaney E."/>
            <person name="Thompson A."/>
            <person name="Comeault A.A."/>
            <person name="Peede D."/>
            <person name="D'Agostino E.R."/>
            <person name="Pelaez J."/>
            <person name="Aguilar J.M."/>
            <person name="Haji D."/>
            <person name="Matsunaga T."/>
            <person name="Armstrong E.E."/>
            <person name="Zych M."/>
            <person name="Ogawa Y."/>
            <person name="Stamenkovic-Radak M."/>
            <person name="Jelic M."/>
            <person name="Veselinovic M.S."/>
            <person name="Tanaskovic M."/>
            <person name="Eric P."/>
            <person name="Gao J.J."/>
            <person name="Katoh T.K."/>
            <person name="Toda M.J."/>
            <person name="Watabe H."/>
            <person name="Watada M."/>
            <person name="Davis J.S."/>
            <person name="Moyle L.C."/>
            <person name="Manoli G."/>
            <person name="Bertolini E."/>
            <person name="Kostal V."/>
            <person name="Hawley R.S."/>
            <person name="Takahashi A."/>
            <person name="Jones C.D."/>
            <person name="Price D.K."/>
            <person name="Whiteman N."/>
            <person name="Kopp A."/>
            <person name="Matute D.R."/>
            <person name="Petrov D.A."/>
        </authorList>
    </citation>
    <scope>NUCLEOTIDE SEQUENCE [LARGE SCALE GENOMIC DNA]</scope>
</reference>
<dbReference type="OrthoDB" id="7866165at2759"/>
<protein>
    <submittedName>
        <fullName evidence="4">Uncharacterized protein LOC108051217</fullName>
    </submittedName>
</protein>
<gene>
    <name evidence="4" type="primary">LOC108051217</name>
    <name evidence="2" type="synonym">108051217</name>
</gene>
<keyword evidence="3" id="KW-1185">Reference proteome</keyword>
<evidence type="ECO:0000256" key="1">
    <source>
        <dbReference type="SAM" id="SignalP"/>
    </source>
</evidence>
<dbReference type="InterPro" id="IPR009392">
    <property type="entry name" value="ACP53EA"/>
</dbReference>
<feature type="chain" id="PRO_5028324744" evidence="1">
    <location>
        <begin position="25"/>
        <end position="132"/>
    </location>
</feature>
<dbReference type="OMA" id="KCTQVGI"/>
<dbReference type="Proteomes" id="UP001652680">
    <property type="component" value="Unassembled WGS sequence"/>
</dbReference>
<reference evidence="2" key="3">
    <citation type="submission" date="2025-05" db="UniProtKB">
        <authorList>
            <consortium name="EnsemblMetazoa"/>
        </authorList>
    </citation>
    <scope>IDENTIFICATION</scope>
</reference>
<proteinExistence type="predicted"/>
<dbReference type="GeneID" id="108051217"/>
<name>A0A6P4FMK8_DRORH</name>
<dbReference type="CTD" id="36873"/>